<organism evidence="7 8">
    <name type="scientific">Mesosutterella faecium</name>
    <dbReference type="NCBI Taxonomy" id="2925194"/>
    <lineage>
        <taxon>Bacteria</taxon>
        <taxon>Pseudomonadati</taxon>
        <taxon>Pseudomonadota</taxon>
        <taxon>Betaproteobacteria</taxon>
        <taxon>Burkholderiales</taxon>
        <taxon>Sutterellaceae</taxon>
        <taxon>Mesosutterella</taxon>
    </lineage>
</organism>
<dbReference type="Proteomes" id="UP001165481">
    <property type="component" value="Unassembled WGS sequence"/>
</dbReference>
<evidence type="ECO:0000256" key="5">
    <source>
        <dbReference type="ARBA" id="ARBA00023136"/>
    </source>
</evidence>
<feature type="transmembrane region" description="Helical" evidence="6">
    <location>
        <begin position="190"/>
        <end position="208"/>
    </location>
</feature>
<dbReference type="PANTHER" id="PTHR30086:SF20">
    <property type="entry name" value="ARGININE EXPORTER PROTEIN ARGO-RELATED"/>
    <property type="match status" value="1"/>
</dbReference>
<protein>
    <submittedName>
        <fullName evidence="7">LysE family translocator</fullName>
    </submittedName>
</protein>
<dbReference type="EMBL" id="JAKZJU020000001">
    <property type="protein sequence ID" value="MDL2060052.1"/>
    <property type="molecule type" value="Genomic_DNA"/>
</dbReference>
<reference evidence="7" key="1">
    <citation type="submission" date="2023-03" db="EMBL/GenBank/DDBJ databases">
        <title>Mesosutterella sp. nov. isolated from porcine feces.</title>
        <authorList>
            <person name="Yu S."/>
        </authorList>
    </citation>
    <scope>NUCLEOTIDE SEQUENCE</scope>
    <source>
        <strain evidence="7">AGMB02718</strain>
    </source>
</reference>
<comment type="subcellular location">
    <subcellularLocation>
        <location evidence="1">Cell membrane</location>
        <topology evidence="1">Multi-pass membrane protein</topology>
    </subcellularLocation>
</comment>
<evidence type="ECO:0000256" key="3">
    <source>
        <dbReference type="ARBA" id="ARBA00022692"/>
    </source>
</evidence>
<name>A0ABT7INU4_9BURK</name>
<dbReference type="InterPro" id="IPR001123">
    <property type="entry name" value="LeuE-type"/>
</dbReference>
<keyword evidence="2" id="KW-1003">Cell membrane</keyword>
<keyword evidence="3 6" id="KW-0812">Transmembrane</keyword>
<dbReference type="RefSeq" id="WP_243376348.1">
    <property type="nucleotide sequence ID" value="NZ_JAKZJU020000001.1"/>
</dbReference>
<proteinExistence type="predicted"/>
<sequence length="211" mass="21812">MTGIVNYGAFITAGILLNLTPGVDTLYILTRSCTGGRRVGVASALGISTGILFHLTLVSLGLAAVLASAPSAFFALKCLGVGYLFYLGVKAFRESGSALGDAAGRARPASLLRSWRDGALTNALNPKVALFFLAFLPAFVAPGAESSPVPFLLLGLTFLATSTVWNVLLAVLSGSLLSALNRSPSARLRAVRGSGLVYWLLGLGVLVSRPS</sequence>
<accession>A0ABT7INU4</accession>
<comment type="caution">
    <text evidence="7">The sequence shown here is derived from an EMBL/GenBank/DDBJ whole genome shotgun (WGS) entry which is preliminary data.</text>
</comment>
<feature type="transmembrane region" description="Helical" evidence="6">
    <location>
        <begin position="152"/>
        <end position="178"/>
    </location>
</feature>
<keyword evidence="5 6" id="KW-0472">Membrane</keyword>
<keyword evidence="4 6" id="KW-1133">Transmembrane helix</keyword>
<dbReference type="Pfam" id="PF01810">
    <property type="entry name" value="LysE"/>
    <property type="match status" value="1"/>
</dbReference>
<evidence type="ECO:0000256" key="1">
    <source>
        <dbReference type="ARBA" id="ARBA00004651"/>
    </source>
</evidence>
<feature type="transmembrane region" description="Helical" evidence="6">
    <location>
        <begin position="41"/>
        <end position="66"/>
    </location>
</feature>
<gene>
    <name evidence="7" type="ORF">MUN46_008915</name>
</gene>
<feature type="transmembrane region" description="Helical" evidence="6">
    <location>
        <begin position="6"/>
        <end position="29"/>
    </location>
</feature>
<evidence type="ECO:0000256" key="6">
    <source>
        <dbReference type="SAM" id="Phobius"/>
    </source>
</evidence>
<dbReference type="PANTHER" id="PTHR30086">
    <property type="entry name" value="ARGININE EXPORTER PROTEIN ARGO"/>
    <property type="match status" value="1"/>
</dbReference>
<evidence type="ECO:0000256" key="2">
    <source>
        <dbReference type="ARBA" id="ARBA00022475"/>
    </source>
</evidence>
<dbReference type="PIRSF" id="PIRSF006324">
    <property type="entry name" value="LeuE"/>
    <property type="match status" value="1"/>
</dbReference>
<keyword evidence="8" id="KW-1185">Reference proteome</keyword>
<evidence type="ECO:0000313" key="8">
    <source>
        <dbReference type="Proteomes" id="UP001165481"/>
    </source>
</evidence>
<feature type="transmembrane region" description="Helical" evidence="6">
    <location>
        <begin position="119"/>
        <end position="140"/>
    </location>
</feature>
<evidence type="ECO:0000313" key="7">
    <source>
        <dbReference type="EMBL" id="MDL2060052.1"/>
    </source>
</evidence>
<evidence type="ECO:0000256" key="4">
    <source>
        <dbReference type="ARBA" id="ARBA00022989"/>
    </source>
</evidence>
<feature type="transmembrane region" description="Helical" evidence="6">
    <location>
        <begin position="72"/>
        <end position="89"/>
    </location>
</feature>